<feature type="domain" description="Protein translocase subunit SecDF P1" evidence="13">
    <location>
        <begin position="304"/>
        <end position="362"/>
    </location>
</feature>
<dbReference type="Proteomes" id="UP001195483">
    <property type="component" value="Unassembled WGS sequence"/>
</dbReference>
<dbReference type="InterPro" id="IPR005791">
    <property type="entry name" value="SecD"/>
</dbReference>
<evidence type="ECO:0000256" key="2">
    <source>
        <dbReference type="ARBA" id="ARBA00022448"/>
    </source>
</evidence>
<dbReference type="InterPro" id="IPR022645">
    <property type="entry name" value="SecD/SecF_bac"/>
</dbReference>
<dbReference type="SUPFAM" id="SSF82866">
    <property type="entry name" value="Multidrug efflux transporter AcrB transmembrane domain"/>
    <property type="match status" value="2"/>
</dbReference>
<dbReference type="GO" id="GO:0006886">
    <property type="term" value="P:intracellular protein transport"/>
    <property type="evidence" value="ECO:0007669"/>
    <property type="project" value="InterPro"/>
</dbReference>
<dbReference type="GO" id="GO:0005886">
    <property type="term" value="C:plasma membrane"/>
    <property type="evidence" value="ECO:0007669"/>
    <property type="project" value="UniProtKB-SubCell"/>
</dbReference>
<organism evidence="15 16">
    <name type="scientific">Potamilus streckersoni</name>
    <dbReference type="NCBI Taxonomy" id="2493646"/>
    <lineage>
        <taxon>Eukaryota</taxon>
        <taxon>Metazoa</taxon>
        <taxon>Spiralia</taxon>
        <taxon>Lophotrochozoa</taxon>
        <taxon>Mollusca</taxon>
        <taxon>Bivalvia</taxon>
        <taxon>Autobranchia</taxon>
        <taxon>Heteroconchia</taxon>
        <taxon>Palaeoheterodonta</taxon>
        <taxon>Unionida</taxon>
        <taxon>Unionoidea</taxon>
        <taxon>Unionidae</taxon>
        <taxon>Ambleminae</taxon>
        <taxon>Lampsilini</taxon>
        <taxon>Potamilus</taxon>
    </lineage>
</organism>
<keyword evidence="3" id="KW-1003">Cell membrane</keyword>
<dbReference type="GO" id="GO:0015450">
    <property type="term" value="F:protein-transporting ATPase activity"/>
    <property type="evidence" value="ECO:0007669"/>
    <property type="project" value="InterPro"/>
</dbReference>
<dbReference type="InterPro" id="IPR048634">
    <property type="entry name" value="SecD_SecF_C"/>
</dbReference>
<reference evidence="15" key="2">
    <citation type="journal article" date="2021" name="Genome Biol. Evol.">
        <title>Developing a high-quality reference genome for a parasitic bivalve with doubly uniparental inheritance (Bivalvia: Unionida).</title>
        <authorList>
            <person name="Smith C.H."/>
        </authorList>
    </citation>
    <scope>NUCLEOTIDE SEQUENCE</scope>
    <source>
        <strain evidence="15">CHS0354</strain>
        <tissue evidence="15">Mantle</tissue>
    </source>
</reference>
<name>A0AAE0TAH8_9BIVA</name>
<sequence length="937" mass="103397">MSLKYKSLFFLALTALVLYFNYPTILALLTDTRQTGLDKLNARLPDIQKQVESLKSVNLALVELEKNRVKLLPAPGKTDELTTESPLFQTPMMKEALGEHTTVKKDSEGLYVEINPGAPRDVFLSDIATALNTIFENVKKIKSVELNREKAEIRFVMEEGRRLSEKSEPVKTIVGEEFDWTYHQADNSYAMTVKEPTFSLNLGLDLKGGIYLDLGLDTTKIYEDQLRSKADVIKTVLTNDKKEVRDIKTVGTDTIEVYADRQAVNLRDDNYSVLMQGYDIQDTDYGYSLKISADELKNIEKTAVDQAINTIRNRIDQLGVKEPNVSRKGTDGITVQLPGVNDPERAVAIIKQSAVLEFRFVTDTAEGTETDTLNEETRDPVTREVVDVRPITVEKKVAMRGDAITYISLTLKPDYANIFGDITANNRGRLMAIVLDGIVQSAPRINDAIYGGQASISGNFSIEEARDLALVLRSGSLPAPLVINEQKTVGSSLGEDTIRQSLFAMVTGFICLVLFVIVWYRLSGLYAVLTLIFNLLLMTACLAYVGATLTLPGIAGIILTIGMAVDANVLIYERIREEMKTETMVRKVIADSFRKAFSTIMDANITTLCAGAVLFQFGSGPVKGFAVTLTIGIFTSVFSAMLFTRFLLELTYLRRSGSGTNIQVQFASPHPITEIREKLKGVSAQEPSVQIFGNELNNEVLIQFAGQDDEKQNEALVKTASERIKSAYPDSEIRQVETIGPKVGSELKEGAVYAVLLSFAAIMIYIAFRFKLYFGLGALVALVHDTLITLGFLIIFGYEFNLAVLAAVLTVNGYSLNDTIVVFDRIRENLGKYSDPLGVIINRSVNETLSRTMITSGTTMISVLFLYIFGGQELQGFAFAILIGIIVGTYSSVFVASPVLVLFYRDDKNKNNPADTSAGKDKEKATAPRNNAIKPTV</sequence>
<evidence type="ECO:0000313" key="16">
    <source>
        <dbReference type="Proteomes" id="UP001195483"/>
    </source>
</evidence>
<comment type="subcellular location">
    <subcellularLocation>
        <location evidence="1">Cell membrane</location>
        <topology evidence="1">Multi-pass membrane protein</topology>
    </subcellularLocation>
</comment>
<feature type="domain" description="Protein export membrane protein SecD/SecF C-terminal" evidence="12">
    <location>
        <begin position="483"/>
        <end position="647"/>
    </location>
</feature>
<keyword evidence="5" id="KW-0653">Protein transport</keyword>
<dbReference type="HAMAP" id="MF_01463_B">
    <property type="entry name" value="SecD_B"/>
    <property type="match status" value="1"/>
</dbReference>
<proteinExistence type="inferred from homology"/>
<feature type="transmembrane region" description="Helical" evidence="11">
    <location>
        <begin position="876"/>
        <end position="904"/>
    </location>
</feature>
<dbReference type="InterPro" id="IPR055344">
    <property type="entry name" value="SecD_SecF_C_bact"/>
</dbReference>
<reference evidence="15" key="3">
    <citation type="submission" date="2023-05" db="EMBL/GenBank/DDBJ databases">
        <authorList>
            <person name="Smith C.H."/>
        </authorList>
    </citation>
    <scope>NUCLEOTIDE SEQUENCE</scope>
    <source>
        <strain evidence="15">CHS0354</strain>
        <tissue evidence="15">Mantle</tissue>
    </source>
</reference>
<dbReference type="Pfam" id="PF21760">
    <property type="entry name" value="SecD_1st"/>
    <property type="match status" value="1"/>
</dbReference>
<feature type="region of interest" description="Disordered" evidence="10">
    <location>
        <begin position="912"/>
        <end position="937"/>
    </location>
</feature>
<dbReference type="PANTHER" id="PTHR30081">
    <property type="entry name" value="PROTEIN-EXPORT MEMBRANE PROTEIN SEC"/>
    <property type="match status" value="1"/>
</dbReference>
<protein>
    <recommendedName>
        <fullName evidence="17">Protein-export membrane protein SecF</fullName>
    </recommendedName>
</protein>
<evidence type="ECO:0000259" key="13">
    <source>
        <dbReference type="Pfam" id="PF21760"/>
    </source>
</evidence>
<dbReference type="InterPro" id="IPR022813">
    <property type="entry name" value="SecD/SecF_arch_bac"/>
</dbReference>
<keyword evidence="16" id="KW-1185">Reference proteome</keyword>
<dbReference type="Gene3D" id="3.30.1360.200">
    <property type="match status" value="1"/>
</dbReference>
<reference evidence="15" key="1">
    <citation type="journal article" date="2021" name="Genome Biol. Evol.">
        <title>A High-Quality Reference Genome for a Parasitic Bivalve with Doubly Uniparental Inheritance (Bivalvia: Unionida).</title>
        <authorList>
            <person name="Smith C.H."/>
        </authorList>
    </citation>
    <scope>NUCLEOTIDE SEQUENCE</scope>
    <source>
        <strain evidence="15">CHS0354</strain>
    </source>
</reference>
<dbReference type="NCBIfam" id="TIGR01129">
    <property type="entry name" value="secD"/>
    <property type="match status" value="1"/>
</dbReference>
<dbReference type="InterPro" id="IPR005665">
    <property type="entry name" value="SecF_bac"/>
</dbReference>
<feature type="transmembrane region" description="Helical" evidence="11">
    <location>
        <begin position="750"/>
        <end position="768"/>
    </location>
</feature>
<dbReference type="AlphaFoldDB" id="A0AAE0TAH8"/>
<evidence type="ECO:0000313" key="15">
    <source>
        <dbReference type="EMBL" id="KAK3606787.1"/>
    </source>
</evidence>
<feature type="transmembrane region" description="Helical" evidence="11">
    <location>
        <begin position="596"/>
        <end position="618"/>
    </location>
</feature>
<evidence type="ECO:0000256" key="9">
    <source>
        <dbReference type="SAM" id="Coils"/>
    </source>
</evidence>
<dbReference type="InterPro" id="IPR022646">
    <property type="entry name" value="SecD/SecF_CS"/>
</dbReference>
<evidence type="ECO:0000256" key="1">
    <source>
        <dbReference type="ARBA" id="ARBA00004651"/>
    </source>
</evidence>
<evidence type="ECO:0000256" key="3">
    <source>
        <dbReference type="ARBA" id="ARBA00022475"/>
    </source>
</evidence>
<feature type="transmembrane region" description="Helical" evidence="11">
    <location>
        <begin position="527"/>
        <end position="547"/>
    </location>
</feature>
<dbReference type="PRINTS" id="PR01755">
    <property type="entry name" value="SECFTRNLCASE"/>
</dbReference>
<dbReference type="InterPro" id="IPR054384">
    <property type="entry name" value="SecDF_P1_head"/>
</dbReference>
<feature type="domain" description="Protein export membrane protein SecD/SecF C-terminal" evidence="12">
    <location>
        <begin position="723"/>
        <end position="904"/>
    </location>
</feature>
<keyword evidence="9" id="KW-0175">Coiled coil</keyword>
<dbReference type="FunFam" id="1.20.1640.10:FF:000004">
    <property type="entry name" value="Protein translocase subunit SecD"/>
    <property type="match status" value="1"/>
</dbReference>
<feature type="transmembrane region" description="Helical" evidence="11">
    <location>
        <begin position="502"/>
        <end position="520"/>
    </location>
</feature>
<dbReference type="NCBIfam" id="TIGR00966">
    <property type="entry name" value="transloc_SecF"/>
    <property type="match status" value="1"/>
</dbReference>
<keyword evidence="4 11" id="KW-0812">Transmembrane</keyword>
<keyword evidence="7" id="KW-0811">Translocation</keyword>
<evidence type="ECO:0000256" key="5">
    <source>
        <dbReference type="ARBA" id="ARBA00022927"/>
    </source>
</evidence>
<feature type="domain" description="SecDF P1 head subdomain" evidence="14">
    <location>
        <begin position="405"/>
        <end position="479"/>
    </location>
</feature>
<gene>
    <name evidence="15" type="ORF">CHS0354_018381</name>
</gene>
<evidence type="ECO:0000256" key="6">
    <source>
        <dbReference type="ARBA" id="ARBA00022989"/>
    </source>
</evidence>
<dbReference type="PANTHER" id="PTHR30081:SF1">
    <property type="entry name" value="PROTEIN TRANSLOCASE SUBUNIT SECD"/>
    <property type="match status" value="1"/>
</dbReference>
<dbReference type="HAMAP" id="MF_01464_B">
    <property type="entry name" value="SecF_B"/>
    <property type="match status" value="1"/>
</dbReference>
<evidence type="ECO:0000256" key="11">
    <source>
        <dbReference type="SAM" id="Phobius"/>
    </source>
</evidence>
<keyword evidence="2" id="KW-0813">Transport</keyword>
<dbReference type="Gene3D" id="3.30.70.3400">
    <property type="match status" value="1"/>
</dbReference>
<dbReference type="Pfam" id="PF22599">
    <property type="entry name" value="SecDF_P1_head"/>
    <property type="match status" value="1"/>
</dbReference>
<evidence type="ECO:0000256" key="4">
    <source>
        <dbReference type="ARBA" id="ARBA00022692"/>
    </source>
</evidence>
<dbReference type="Pfam" id="PF02355">
    <property type="entry name" value="SecD_SecF_C"/>
    <property type="match status" value="2"/>
</dbReference>
<evidence type="ECO:0000256" key="7">
    <source>
        <dbReference type="ARBA" id="ARBA00023010"/>
    </source>
</evidence>
<feature type="transmembrane region" description="Helical" evidence="11">
    <location>
        <begin position="624"/>
        <end position="648"/>
    </location>
</feature>
<comment type="caution">
    <text evidence="15">The sequence shown here is derived from an EMBL/GenBank/DDBJ whole genome shotgun (WGS) entry which is preliminary data.</text>
</comment>
<feature type="transmembrane region" description="Helical" evidence="11">
    <location>
        <begin position="553"/>
        <end position="575"/>
    </location>
</feature>
<dbReference type="Gene3D" id="1.20.1640.10">
    <property type="entry name" value="Multidrug efflux transporter AcrB transmembrane domain"/>
    <property type="match status" value="2"/>
</dbReference>
<dbReference type="InterPro" id="IPR048631">
    <property type="entry name" value="SecD_1st"/>
</dbReference>
<feature type="coiled-coil region" evidence="9">
    <location>
        <begin position="37"/>
        <end position="67"/>
    </location>
</feature>
<keyword evidence="8 11" id="KW-0472">Membrane</keyword>
<feature type="transmembrane region" description="Helical" evidence="11">
    <location>
        <begin position="852"/>
        <end position="870"/>
    </location>
</feature>
<evidence type="ECO:0000256" key="8">
    <source>
        <dbReference type="ARBA" id="ARBA00023136"/>
    </source>
</evidence>
<dbReference type="EMBL" id="JAEAOA010001141">
    <property type="protein sequence ID" value="KAK3606787.1"/>
    <property type="molecule type" value="Genomic_DNA"/>
</dbReference>
<evidence type="ECO:0000259" key="14">
    <source>
        <dbReference type="Pfam" id="PF22599"/>
    </source>
</evidence>
<dbReference type="NCBIfam" id="TIGR00916">
    <property type="entry name" value="2A0604s01"/>
    <property type="match status" value="2"/>
</dbReference>
<dbReference type="Pfam" id="PF07549">
    <property type="entry name" value="Sec_GG"/>
    <property type="match status" value="1"/>
</dbReference>
<accession>A0AAE0TAH8</accession>
<evidence type="ECO:0000259" key="12">
    <source>
        <dbReference type="Pfam" id="PF02355"/>
    </source>
</evidence>
<evidence type="ECO:0000256" key="10">
    <source>
        <dbReference type="SAM" id="MobiDB-lite"/>
    </source>
</evidence>
<evidence type="ECO:0008006" key="17">
    <source>
        <dbReference type="Google" id="ProtNLM"/>
    </source>
</evidence>
<keyword evidence="6 11" id="KW-1133">Transmembrane helix</keyword>